<evidence type="ECO:0000313" key="2">
    <source>
        <dbReference type="Proteomes" id="UP001165064"/>
    </source>
</evidence>
<protein>
    <submittedName>
        <fullName evidence="1">Unnamed protein product</fullName>
    </submittedName>
</protein>
<accession>A0ACB5SVQ7</accession>
<comment type="caution">
    <text evidence="1">The sequence shown here is derived from an EMBL/GenBank/DDBJ whole genome shotgun (WGS) entry which is preliminary data.</text>
</comment>
<sequence>MFKPSTETMGVVHTQSNSHSFFTITANIWRQYKYLIISSVSMFLILNIVYSASSTQHFDANQLILSYNKDTSSSHNVTTSTVPVTKKPPRKNPNDMYTIEARLNYHFTYKQSEEYENNIWQIWPVKMEEESFPQACKEHVERWRNVNDNYNHQLLTLQEAEENVVEFLKPNVPEVVEALRSLPNDRLKYEFLKYLIVYINGGVYASIDTIDIKPLKFWYTSRLIPDRLMVGVSTDYNDAEWEKLYNRRLSFSTSLFKAKSHHPFLAKLIARITFIIFTQKETIQATNWDDSFGNVDANGEPLVSFTGANIFTDTLFEYLNNIDNAVYVKVAKPVREQRVYGPEVPENQRFTYKTFTGAIAPTQVDDVLIMPLITFNGYENSRKDTYDDDDSRTGYDKYYYGRSLSLTEWSNNKVRIDSN</sequence>
<organism evidence="1 2">
    <name type="scientific">Ambrosiozyma monospora</name>
    <name type="common">Yeast</name>
    <name type="synonym">Endomycopsis monosporus</name>
    <dbReference type="NCBI Taxonomy" id="43982"/>
    <lineage>
        <taxon>Eukaryota</taxon>
        <taxon>Fungi</taxon>
        <taxon>Dikarya</taxon>
        <taxon>Ascomycota</taxon>
        <taxon>Saccharomycotina</taxon>
        <taxon>Pichiomycetes</taxon>
        <taxon>Pichiales</taxon>
        <taxon>Pichiaceae</taxon>
        <taxon>Ambrosiozyma</taxon>
    </lineage>
</organism>
<gene>
    <name evidence="1" type="ORF">Amon02_000124300</name>
</gene>
<dbReference type="EMBL" id="BSXS01000583">
    <property type="protein sequence ID" value="GME73058.1"/>
    <property type="molecule type" value="Genomic_DNA"/>
</dbReference>
<proteinExistence type="predicted"/>
<keyword evidence="2" id="KW-1185">Reference proteome</keyword>
<reference evidence="1" key="1">
    <citation type="submission" date="2023-04" db="EMBL/GenBank/DDBJ databases">
        <title>Ambrosiozyma monospora NBRC 10751.</title>
        <authorList>
            <person name="Ichikawa N."/>
            <person name="Sato H."/>
            <person name="Tonouchi N."/>
        </authorList>
    </citation>
    <scope>NUCLEOTIDE SEQUENCE</scope>
    <source>
        <strain evidence="1">NBRC 10751</strain>
    </source>
</reference>
<dbReference type="Proteomes" id="UP001165064">
    <property type="component" value="Unassembled WGS sequence"/>
</dbReference>
<name>A0ACB5SVQ7_AMBMO</name>
<evidence type="ECO:0000313" key="1">
    <source>
        <dbReference type="EMBL" id="GME73058.1"/>
    </source>
</evidence>